<dbReference type="AlphaFoldDB" id="A0A1F7X2M4"/>
<evidence type="ECO:0000313" key="1">
    <source>
        <dbReference type="EMBL" id="OGM09221.1"/>
    </source>
</evidence>
<dbReference type="Proteomes" id="UP000176939">
    <property type="component" value="Unassembled WGS sequence"/>
</dbReference>
<name>A0A1F7X2M4_9BACT</name>
<gene>
    <name evidence="1" type="ORF">A2Z67_04760</name>
</gene>
<comment type="caution">
    <text evidence="1">The sequence shown here is derived from an EMBL/GenBank/DDBJ whole genome shotgun (WGS) entry which is preliminary data.</text>
</comment>
<evidence type="ECO:0000313" key="2">
    <source>
        <dbReference type="Proteomes" id="UP000176939"/>
    </source>
</evidence>
<dbReference type="EMBL" id="MGFQ01000024">
    <property type="protein sequence ID" value="OGM09221.1"/>
    <property type="molecule type" value="Genomic_DNA"/>
</dbReference>
<protein>
    <submittedName>
        <fullName evidence="1">Uncharacterized protein</fullName>
    </submittedName>
</protein>
<reference evidence="1 2" key="1">
    <citation type="journal article" date="2016" name="Nat. Commun.">
        <title>Thousands of microbial genomes shed light on interconnected biogeochemical processes in an aquifer system.</title>
        <authorList>
            <person name="Anantharaman K."/>
            <person name="Brown C.T."/>
            <person name="Hug L.A."/>
            <person name="Sharon I."/>
            <person name="Castelle C.J."/>
            <person name="Probst A.J."/>
            <person name="Thomas B.C."/>
            <person name="Singh A."/>
            <person name="Wilkins M.J."/>
            <person name="Karaoz U."/>
            <person name="Brodie E.L."/>
            <person name="Williams K.H."/>
            <person name="Hubbard S.S."/>
            <person name="Banfield J.F."/>
        </authorList>
    </citation>
    <scope>NUCLEOTIDE SEQUENCE [LARGE SCALE GENOMIC DNA]</scope>
</reference>
<organism evidence="1 2">
    <name type="scientific">Candidatus Woesebacteria bacterium RBG_13_36_22</name>
    <dbReference type="NCBI Taxonomy" id="1802478"/>
    <lineage>
        <taxon>Bacteria</taxon>
        <taxon>Candidatus Woeseibacteriota</taxon>
    </lineage>
</organism>
<proteinExistence type="predicted"/>
<accession>A0A1F7X2M4</accession>
<sequence>MKEKKFKIFRSKSGRTIYRWTLECPKCKKIWEIDLEKSRWCIEASGLTISCECGFDCVVGSKDLEIACITDSIESNRNAKDVM</sequence>